<keyword evidence="3" id="KW-1185">Reference proteome</keyword>
<evidence type="ECO:0000313" key="2">
    <source>
        <dbReference type="EMBL" id="MCP1100915.1"/>
    </source>
</evidence>
<sequence>MKKNKAMRMASALLVATLLTTSVISGVFAKYTTKAEGNDTARVAKWGVVAKLEGSLFGPEYADAAGGNTVDTSGKTISVSSKMGRDSSDAGYGENLVAPGTKSKDGAFTCTVTGTPEVAGVIDIKAKGKNISLAKGTYARMTFVGKITKDEYDAGGEYYYDYKRDNDPNKEKAGYRKATSWEASKEYYQAEEICTLDTDYYPVVFNLSSTSNTVSSDSLAAIIGQLNTAASFAPGDTLDTKVPQISWEWKFCNSSPACGGYSTETGSGASACVYCIADTILGDVMAGHDPYIYTSGTNTDGGGPYYPMASNKSITNLSLDINMAVRQVD</sequence>
<reference evidence="2 3" key="1">
    <citation type="journal article" date="2022" name="Genome Biol. Evol.">
        <title>Host diet, physiology and behaviors set the stage for Lachnospiraceae cladogenesis.</title>
        <authorList>
            <person name="Vera-Ponce De Leon A."/>
            <person name="Schneider M."/>
            <person name="Jahnes B.C."/>
            <person name="Sadowski V."/>
            <person name="Camuy-Velez L.A."/>
            <person name="Duan J."/>
            <person name="Sabree Z.L."/>
        </authorList>
    </citation>
    <scope>NUCLEOTIDE SEQUENCE [LARGE SCALE GENOMIC DNA]</scope>
    <source>
        <strain evidence="2 3">PAL113</strain>
    </source>
</reference>
<dbReference type="Proteomes" id="UP001523566">
    <property type="component" value="Unassembled WGS sequence"/>
</dbReference>
<organism evidence="2 3">
    <name type="scientific">Aequitasia blattaphilus</name>
    <dbReference type="NCBI Taxonomy" id="2949332"/>
    <lineage>
        <taxon>Bacteria</taxon>
        <taxon>Bacillati</taxon>
        <taxon>Bacillota</taxon>
        <taxon>Clostridia</taxon>
        <taxon>Lachnospirales</taxon>
        <taxon>Lachnospiraceae</taxon>
        <taxon>Aequitasia</taxon>
    </lineage>
</organism>
<proteinExistence type="predicted"/>
<evidence type="ECO:0000313" key="3">
    <source>
        <dbReference type="Proteomes" id="UP001523566"/>
    </source>
</evidence>
<dbReference type="RefSeq" id="WP_262064701.1">
    <property type="nucleotide sequence ID" value="NZ_JAMXOD010000001.1"/>
</dbReference>
<dbReference type="EMBL" id="JAMZFW010000001">
    <property type="protein sequence ID" value="MCP1100915.1"/>
    <property type="molecule type" value="Genomic_DNA"/>
</dbReference>
<accession>A0ABT1E508</accession>
<feature type="chain" id="PRO_5046349323" evidence="1">
    <location>
        <begin position="30"/>
        <end position="329"/>
    </location>
</feature>
<feature type="signal peptide" evidence="1">
    <location>
        <begin position="1"/>
        <end position="29"/>
    </location>
</feature>
<keyword evidence="1" id="KW-0732">Signal</keyword>
<gene>
    <name evidence="2" type="ORF">NK125_00630</name>
</gene>
<evidence type="ECO:0000256" key="1">
    <source>
        <dbReference type="SAM" id="SignalP"/>
    </source>
</evidence>
<protein>
    <submittedName>
        <fullName evidence="2">Uncharacterized protein</fullName>
    </submittedName>
</protein>
<comment type="caution">
    <text evidence="2">The sequence shown here is derived from an EMBL/GenBank/DDBJ whole genome shotgun (WGS) entry which is preliminary data.</text>
</comment>
<name>A0ABT1E508_9FIRM</name>